<reference evidence="2" key="1">
    <citation type="journal article" date="2019" name="Sci. Rep.">
        <title>Draft genome of Tanacetum cinerariifolium, the natural source of mosquito coil.</title>
        <authorList>
            <person name="Yamashiro T."/>
            <person name="Shiraishi A."/>
            <person name="Satake H."/>
            <person name="Nakayama K."/>
        </authorList>
    </citation>
    <scope>NUCLEOTIDE SEQUENCE</scope>
</reference>
<name>A0A699GLB8_TANCI</name>
<dbReference type="AlphaFoldDB" id="A0A699GLB8"/>
<organism evidence="2">
    <name type="scientific">Tanacetum cinerariifolium</name>
    <name type="common">Dalmatian daisy</name>
    <name type="synonym">Chrysanthemum cinerariifolium</name>
    <dbReference type="NCBI Taxonomy" id="118510"/>
    <lineage>
        <taxon>Eukaryota</taxon>
        <taxon>Viridiplantae</taxon>
        <taxon>Streptophyta</taxon>
        <taxon>Embryophyta</taxon>
        <taxon>Tracheophyta</taxon>
        <taxon>Spermatophyta</taxon>
        <taxon>Magnoliopsida</taxon>
        <taxon>eudicotyledons</taxon>
        <taxon>Gunneridae</taxon>
        <taxon>Pentapetalae</taxon>
        <taxon>asterids</taxon>
        <taxon>campanulids</taxon>
        <taxon>Asterales</taxon>
        <taxon>Asteraceae</taxon>
        <taxon>Asteroideae</taxon>
        <taxon>Anthemideae</taxon>
        <taxon>Anthemidinae</taxon>
        <taxon>Tanacetum</taxon>
    </lineage>
</organism>
<protein>
    <submittedName>
        <fullName evidence="2">Uncharacterized protein</fullName>
    </submittedName>
</protein>
<comment type="caution">
    <text evidence="2">The sequence shown here is derived from an EMBL/GenBank/DDBJ whole genome shotgun (WGS) entry which is preliminary data.</text>
</comment>
<dbReference type="EMBL" id="BKCJ010011733">
    <property type="protein sequence ID" value="GEU97430.1"/>
    <property type="molecule type" value="Genomic_DNA"/>
</dbReference>
<gene>
    <name evidence="2" type="ORF">Tci_069408</name>
</gene>
<sequence>MGCNQVVDIMQFLHQSQGTSCHQNQTFFHIAPLDVKSAHSAYNVQLSPAKPTQDKSHTNESLVLIIEDRVSDSEDESEPNDQQNVSSSAQTTEHVKTPRHSVMTPILATTPNLTCPKTSCIGKKKNRKTCFVCRSRDHLIKDCQFHYKPQTNPSPMKYTHRGFYKQHASHSYKYPQKHIVPAAVLPRSKPVSVPAVRPVSTAVPKTMSSRPKYAHRPDTKSKSIIRRHKTHSHFSKPSNSSSRVTAANAKVVTAAKAKVVSAAKGKQGKWVWRPKCPILDHDSRTTGASITLERLYYIDAQGRFKTVIAWAPKRF</sequence>
<feature type="region of interest" description="Disordered" evidence="1">
    <location>
        <begin position="70"/>
        <end position="98"/>
    </location>
</feature>
<feature type="compositionally biased region" description="Polar residues" evidence="1">
    <location>
        <begin position="80"/>
        <end position="92"/>
    </location>
</feature>
<evidence type="ECO:0000313" key="2">
    <source>
        <dbReference type="EMBL" id="GEU97430.1"/>
    </source>
</evidence>
<evidence type="ECO:0000256" key="1">
    <source>
        <dbReference type="SAM" id="MobiDB-lite"/>
    </source>
</evidence>
<accession>A0A699GLB8</accession>
<proteinExistence type="predicted"/>